<dbReference type="AlphaFoldDB" id="A0A0B6Z735"/>
<evidence type="ECO:0000313" key="1">
    <source>
        <dbReference type="EMBL" id="CEK64202.1"/>
    </source>
</evidence>
<gene>
    <name evidence="1" type="primary">ORF50941</name>
</gene>
<organism evidence="1">
    <name type="scientific">Arion vulgaris</name>
    <dbReference type="NCBI Taxonomy" id="1028688"/>
    <lineage>
        <taxon>Eukaryota</taxon>
        <taxon>Metazoa</taxon>
        <taxon>Spiralia</taxon>
        <taxon>Lophotrochozoa</taxon>
        <taxon>Mollusca</taxon>
        <taxon>Gastropoda</taxon>
        <taxon>Heterobranchia</taxon>
        <taxon>Euthyneura</taxon>
        <taxon>Panpulmonata</taxon>
        <taxon>Eupulmonata</taxon>
        <taxon>Stylommatophora</taxon>
        <taxon>Helicina</taxon>
        <taxon>Arionoidea</taxon>
        <taxon>Arionidae</taxon>
        <taxon>Arion</taxon>
    </lineage>
</organism>
<name>A0A0B6Z735_9EUPU</name>
<feature type="non-terminal residue" evidence="1">
    <location>
        <position position="1"/>
    </location>
</feature>
<protein>
    <submittedName>
        <fullName evidence="1">Uncharacterized protein</fullName>
    </submittedName>
</protein>
<sequence>LISVVLSDAEPDHPGLIHRNGISALYQDCCSFEKTTLSMTMQIIAASRALSLVDEQHATFDYHI</sequence>
<accession>A0A0B6Z735</accession>
<proteinExistence type="predicted"/>
<reference evidence="1" key="1">
    <citation type="submission" date="2014-12" db="EMBL/GenBank/DDBJ databases">
        <title>Insight into the proteome of Arion vulgaris.</title>
        <authorList>
            <person name="Aradska J."/>
            <person name="Bulat T."/>
            <person name="Smidak R."/>
            <person name="Sarate P."/>
            <person name="Gangsoo J."/>
            <person name="Sialana F."/>
            <person name="Bilban M."/>
            <person name="Lubec G."/>
        </authorList>
    </citation>
    <scope>NUCLEOTIDE SEQUENCE</scope>
    <source>
        <tissue evidence="1">Skin</tissue>
    </source>
</reference>
<dbReference type="EMBL" id="HACG01017337">
    <property type="protein sequence ID" value="CEK64202.1"/>
    <property type="molecule type" value="Transcribed_RNA"/>
</dbReference>